<feature type="region of interest" description="Disordered" evidence="1">
    <location>
        <begin position="1"/>
        <end position="20"/>
    </location>
</feature>
<evidence type="ECO:0000313" key="2">
    <source>
        <dbReference type="EMBL" id="SVA88625.1"/>
    </source>
</evidence>
<evidence type="ECO:0000256" key="1">
    <source>
        <dbReference type="SAM" id="MobiDB-lite"/>
    </source>
</evidence>
<protein>
    <submittedName>
        <fullName evidence="2">Uncharacterized protein</fullName>
    </submittedName>
</protein>
<proteinExistence type="predicted"/>
<dbReference type="AntiFam" id="ANF00012">
    <property type="entry name" value="tRNA translation"/>
</dbReference>
<name>A0A381ZH74_9ZZZZ</name>
<reference evidence="2" key="1">
    <citation type="submission" date="2018-05" db="EMBL/GenBank/DDBJ databases">
        <authorList>
            <person name="Lanie J.A."/>
            <person name="Ng W.-L."/>
            <person name="Kazmierczak K.M."/>
            <person name="Andrzejewski T.M."/>
            <person name="Davidsen T.M."/>
            <person name="Wayne K.J."/>
            <person name="Tettelin H."/>
            <person name="Glass J.I."/>
            <person name="Rusch D."/>
            <person name="Podicherti R."/>
            <person name="Tsui H.-C.T."/>
            <person name="Winkler M.E."/>
        </authorList>
    </citation>
    <scope>NUCLEOTIDE SEQUENCE</scope>
</reference>
<dbReference type="AlphaFoldDB" id="A0A381ZH74"/>
<gene>
    <name evidence="2" type="ORF">METZ01_LOCUS141479</name>
</gene>
<accession>A0A381ZH74</accession>
<organism evidence="2">
    <name type="scientific">marine metagenome</name>
    <dbReference type="NCBI Taxonomy" id="408172"/>
    <lineage>
        <taxon>unclassified sequences</taxon>
        <taxon>metagenomes</taxon>
        <taxon>ecological metagenomes</taxon>
    </lineage>
</organism>
<sequence>MILSKRNQKGNGASDGPRTHDLLHGKQMLYQLSYTRVREEWSILEHRGFCKWFLAFKIVDHHAFAAGFKYFLHELHVHWMLLVGILCGFILEHKIQRHLIRLIDNIPVALGHFTTVIVQDTRAGLEILFGPGEQFFSGSGDIGLGPENDYVRKHDRQRYAAPSLISTEFISNQKEQHGLAGGASKAHYALPA</sequence>
<dbReference type="EMBL" id="UINC01021320">
    <property type="protein sequence ID" value="SVA88625.1"/>
    <property type="molecule type" value="Genomic_DNA"/>
</dbReference>